<dbReference type="InterPro" id="IPR058625">
    <property type="entry name" value="MdtA-like_BSH"/>
</dbReference>
<dbReference type="Pfam" id="PF25917">
    <property type="entry name" value="BSH_RND"/>
    <property type="match status" value="1"/>
</dbReference>
<name>A0A2S5SYF3_9BURK</name>
<dbReference type="FunFam" id="2.40.30.170:FF:000010">
    <property type="entry name" value="Efflux RND transporter periplasmic adaptor subunit"/>
    <property type="match status" value="1"/>
</dbReference>
<feature type="domain" description="Multidrug resistance protein MdtA-like barrel-sandwich hybrid" evidence="4">
    <location>
        <begin position="89"/>
        <end position="208"/>
    </location>
</feature>
<organism evidence="6 7">
    <name type="scientific">Caldimonas caldifontis</name>
    <dbReference type="NCBI Taxonomy" id="1452508"/>
    <lineage>
        <taxon>Bacteria</taxon>
        <taxon>Pseudomonadati</taxon>
        <taxon>Pseudomonadota</taxon>
        <taxon>Betaproteobacteria</taxon>
        <taxon>Burkholderiales</taxon>
        <taxon>Sphaerotilaceae</taxon>
        <taxon>Caldimonas</taxon>
    </lineage>
</organism>
<feature type="domain" description="Multidrug resistance protein MdtA-like alpha-helical hairpin" evidence="3">
    <location>
        <begin position="124"/>
        <end position="182"/>
    </location>
</feature>
<evidence type="ECO:0000313" key="7">
    <source>
        <dbReference type="Proteomes" id="UP000238605"/>
    </source>
</evidence>
<comment type="caution">
    <text evidence="6">The sequence shown here is derived from an EMBL/GenBank/DDBJ whole genome shotgun (WGS) entry which is preliminary data.</text>
</comment>
<dbReference type="GO" id="GO:1990281">
    <property type="term" value="C:efflux pump complex"/>
    <property type="evidence" value="ECO:0007669"/>
    <property type="project" value="TreeGrafter"/>
</dbReference>
<proteinExistence type="inferred from homology"/>
<reference evidence="6 7" key="1">
    <citation type="submission" date="2018-02" db="EMBL/GenBank/DDBJ databases">
        <title>Reclassifiation of [Polyangium] brachysporum DSM 7029 as Guopingzhaonella breviflexa gen. nov., sp. nov., a member of the family Comamonadaceae.</title>
        <authorList>
            <person name="Tang B."/>
        </authorList>
    </citation>
    <scope>NUCLEOTIDE SEQUENCE [LARGE SCALE GENOMIC DNA]</scope>
    <source>
        <strain evidence="6 7">BCRC 80649</strain>
    </source>
</reference>
<dbReference type="NCBIfam" id="TIGR01730">
    <property type="entry name" value="RND_mfp"/>
    <property type="match status" value="1"/>
</dbReference>
<evidence type="ECO:0000256" key="1">
    <source>
        <dbReference type="ARBA" id="ARBA00009477"/>
    </source>
</evidence>
<dbReference type="Gene3D" id="2.40.30.170">
    <property type="match status" value="1"/>
</dbReference>
<accession>A0A2S5SYF3</accession>
<dbReference type="RefSeq" id="WP_104300529.1">
    <property type="nucleotide sequence ID" value="NZ_PSNX01000002.1"/>
</dbReference>
<gene>
    <name evidence="6" type="ORF">C1704_02105</name>
</gene>
<dbReference type="GO" id="GO:0015562">
    <property type="term" value="F:efflux transmembrane transporter activity"/>
    <property type="evidence" value="ECO:0007669"/>
    <property type="project" value="TreeGrafter"/>
</dbReference>
<dbReference type="Pfam" id="PF25954">
    <property type="entry name" value="Beta-barrel_RND_2"/>
    <property type="match status" value="1"/>
</dbReference>
<keyword evidence="7" id="KW-1185">Reference proteome</keyword>
<dbReference type="InterPro" id="IPR006143">
    <property type="entry name" value="RND_pump_MFP"/>
</dbReference>
<evidence type="ECO:0000259" key="3">
    <source>
        <dbReference type="Pfam" id="PF25876"/>
    </source>
</evidence>
<evidence type="ECO:0000259" key="4">
    <source>
        <dbReference type="Pfam" id="PF25917"/>
    </source>
</evidence>
<dbReference type="EMBL" id="PSNX01000002">
    <property type="protein sequence ID" value="PPE67679.1"/>
    <property type="molecule type" value="Genomic_DNA"/>
</dbReference>
<dbReference type="Proteomes" id="UP000238605">
    <property type="component" value="Unassembled WGS sequence"/>
</dbReference>
<feature type="chain" id="PRO_5015484278" evidence="2">
    <location>
        <begin position="23"/>
        <end position="387"/>
    </location>
</feature>
<dbReference type="Pfam" id="PF25876">
    <property type="entry name" value="HH_MFP_RND"/>
    <property type="match status" value="1"/>
</dbReference>
<dbReference type="OrthoDB" id="9806939at2"/>
<sequence length="387" mass="40225">MKKLHAVVAVVGIALASAGAYWYQHQGPGAASSGSVGSSGGASAPRVPAAGGAGGGAGGPVAVEVSQARTMVMADEAQAVGTLRSRQGVMVRPEVSGRVASLGFRDGQPVRRGQVLVQLDDSLLRAQVQQAQAQLSIAQANDARNRELLAENFVSQAAVDQGAANLQVAQAQLALAQAQLARMRIVAPFDGTAGIRLVNVGDFVREGTDLVSLEDLRTIYVDFRLPERYLPQLRTGQAAQVSLDALPGRRFEARVEALEPQVDANGRSVLVRAAIDNPQGLLRPGMFARVEATLASRAEAVVVPEEAIVPQGGRQYVITVVDGADAAPAGAKVSRRVEVVLGQRRQGLVEIVRGVPAGAVVVTAGQQRIQRDGTSLRVVEVGGGKAS</sequence>
<feature type="domain" description="CusB-like beta-barrel" evidence="5">
    <location>
        <begin position="219"/>
        <end position="292"/>
    </location>
</feature>
<keyword evidence="2" id="KW-0732">Signal</keyword>
<evidence type="ECO:0000313" key="6">
    <source>
        <dbReference type="EMBL" id="PPE67679.1"/>
    </source>
</evidence>
<dbReference type="Gene3D" id="2.40.420.20">
    <property type="match status" value="1"/>
</dbReference>
<evidence type="ECO:0000259" key="5">
    <source>
        <dbReference type="Pfam" id="PF25954"/>
    </source>
</evidence>
<comment type="similarity">
    <text evidence="1">Belongs to the membrane fusion protein (MFP) (TC 8.A.1) family.</text>
</comment>
<dbReference type="InterPro" id="IPR058624">
    <property type="entry name" value="MdtA-like_HH"/>
</dbReference>
<dbReference type="PANTHER" id="PTHR30469">
    <property type="entry name" value="MULTIDRUG RESISTANCE PROTEIN MDTA"/>
    <property type="match status" value="1"/>
</dbReference>
<dbReference type="Gene3D" id="2.40.50.100">
    <property type="match status" value="2"/>
</dbReference>
<dbReference type="PANTHER" id="PTHR30469:SF11">
    <property type="entry name" value="BLL4320 PROTEIN"/>
    <property type="match status" value="1"/>
</dbReference>
<feature type="signal peptide" evidence="2">
    <location>
        <begin position="1"/>
        <end position="22"/>
    </location>
</feature>
<evidence type="ECO:0000256" key="2">
    <source>
        <dbReference type="SAM" id="SignalP"/>
    </source>
</evidence>
<protein>
    <submittedName>
        <fullName evidence="6">Efflux transporter periplasmic adaptor subunit</fullName>
    </submittedName>
</protein>
<dbReference type="AlphaFoldDB" id="A0A2S5SYF3"/>
<dbReference type="InterPro" id="IPR058792">
    <property type="entry name" value="Beta-barrel_RND_2"/>
</dbReference>
<dbReference type="SUPFAM" id="SSF111369">
    <property type="entry name" value="HlyD-like secretion proteins"/>
    <property type="match status" value="1"/>
</dbReference>